<dbReference type="PANTHER" id="PTHR30349:SF81">
    <property type="entry name" value="TYROSINE RECOMBINASE XERC"/>
    <property type="match status" value="1"/>
</dbReference>
<dbReference type="CDD" id="cd00798">
    <property type="entry name" value="INT_XerDC_C"/>
    <property type="match status" value="1"/>
</dbReference>
<feature type="active site" evidence="10">
    <location>
        <position position="293"/>
    </location>
</feature>
<evidence type="ECO:0000256" key="3">
    <source>
        <dbReference type="ARBA" id="ARBA00022490"/>
    </source>
</evidence>
<keyword evidence="3 10" id="KW-0963">Cytoplasm</keyword>
<dbReference type="GO" id="GO:0007059">
    <property type="term" value="P:chromosome segregation"/>
    <property type="evidence" value="ECO:0007669"/>
    <property type="project" value="UniProtKB-UniRule"/>
</dbReference>
<keyword evidence="5 10" id="KW-0159">Chromosome partition</keyword>
<dbReference type="OrthoDB" id="9801717at2"/>
<evidence type="ECO:0000256" key="10">
    <source>
        <dbReference type="HAMAP-Rule" id="MF_01808"/>
    </source>
</evidence>
<protein>
    <recommendedName>
        <fullName evidence="10 11">Tyrosine recombinase XerC</fullName>
    </recommendedName>
</protein>
<dbReference type="InterPro" id="IPR023009">
    <property type="entry name" value="Tyrosine_recombinase_XerC/XerD"/>
</dbReference>
<sequence length="348" mass="38432">MVTSTRSPRPASVATPKARAGRAAPERARKPGAHAEASDDETPLEPGIRHYLTSLASERKLAELTLENYTRDLRQLQRMARGRSLESLEHGDIRRFAMQLHSEGLVGRSIARKLSAWRGYFAWLAQRTSLAANPVDGVRAPKQPKPLPKALSPDQASALVEFVSGTSAEAVRNRAMFELLYSSGLRLSELTSLDHRYVEAEGYRSVSWLDLPEREVVVTGKGNKRRRVPVGEKAAQALAGWLDMRAGLATAEPHALFLSARGKRIGARAVQQGLSRHALAAGLPTHVHPHMLRHSFATHVLQSSGDLRAVQEMLGHSNISTTQIYTKLDFQHLAKVYDQAHPRSRKKP</sequence>
<feature type="active site" evidence="10">
    <location>
        <position position="316"/>
    </location>
</feature>
<keyword evidence="4 10" id="KW-0132">Cell division</keyword>
<evidence type="ECO:0000256" key="4">
    <source>
        <dbReference type="ARBA" id="ARBA00022618"/>
    </source>
</evidence>
<dbReference type="GO" id="GO:0003677">
    <property type="term" value="F:DNA binding"/>
    <property type="evidence" value="ECO:0007669"/>
    <property type="project" value="UniProtKB-UniRule"/>
</dbReference>
<evidence type="ECO:0000256" key="11">
    <source>
        <dbReference type="NCBIfam" id="TIGR02224"/>
    </source>
</evidence>
<evidence type="ECO:0000256" key="8">
    <source>
        <dbReference type="ARBA" id="ARBA00023172"/>
    </source>
</evidence>
<keyword evidence="8 10" id="KW-0233">DNA recombination</keyword>
<feature type="region of interest" description="Disordered" evidence="12">
    <location>
        <begin position="1"/>
        <end position="45"/>
    </location>
</feature>
<dbReference type="GO" id="GO:0009037">
    <property type="term" value="F:tyrosine-based site-specific recombinase activity"/>
    <property type="evidence" value="ECO:0007669"/>
    <property type="project" value="UniProtKB-UniRule"/>
</dbReference>
<proteinExistence type="inferred from homology"/>
<evidence type="ECO:0000259" key="14">
    <source>
        <dbReference type="PROSITE" id="PS51900"/>
    </source>
</evidence>
<dbReference type="GO" id="GO:0006313">
    <property type="term" value="P:DNA transposition"/>
    <property type="evidence" value="ECO:0007669"/>
    <property type="project" value="UniProtKB-UniRule"/>
</dbReference>
<dbReference type="Gene3D" id="1.10.443.10">
    <property type="entry name" value="Intergrase catalytic core"/>
    <property type="match status" value="1"/>
</dbReference>
<dbReference type="PROSITE" id="PS51898">
    <property type="entry name" value="TYR_RECOMBINASE"/>
    <property type="match status" value="1"/>
</dbReference>
<evidence type="ECO:0000313" key="15">
    <source>
        <dbReference type="EMBL" id="VVD62871.1"/>
    </source>
</evidence>
<evidence type="ECO:0000256" key="6">
    <source>
        <dbReference type="ARBA" id="ARBA00022908"/>
    </source>
</evidence>
<dbReference type="InterPro" id="IPR004107">
    <property type="entry name" value="Integrase_SAM-like_N"/>
</dbReference>
<keyword evidence="7 10" id="KW-0238">DNA-binding</keyword>
<accession>A0A5E4RJ52</accession>
<comment type="subcellular location">
    <subcellularLocation>
        <location evidence="1 10">Cytoplasm</location>
    </subcellularLocation>
</comment>
<evidence type="ECO:0000313" key="16">
    <source>
        <dbReference type="Proteomes" id="UP000384354"/>
    </source>
</evidence>
<dbReference type="InterPro" id="IPR013762">
    <property type="entry name" value="Integrase-like_cat_sf"/>
</dbReference>
<evidence type="ECO:0000256" key="9">
    <source>
        <dbReference type="ARBA" id="ARBA00023306"/>
    </source>
</evidence>
<feature type="active site" evidence="10">
    <location>
        <position position="221"/>
    </location>
</feature>
<dbReference type="NCBIfam" id="TIGR02224">
    <property type="entry name" value="recomb_XerC"/>
    <property type="match status" value="1"/>
</dbReference>
<organism evidence="15 16">
    <name type="scientific">Pandoraea cepalis</name>
    <dbReference type="NCBI Taxonomy" id="2508294"/>
    <lineage>
        <taxon>Bacteria</taxon>
        <taxon>Pseudomonadati</taxon>
        <taxon>Pseudomonadota</taxon>
        <taxon>Betaproteobacteria</taxon>
        <taxon>Burkholderiales</taxon>
        <taxon>Burkholderiaceae</taxon>
        <taxon>Pandoraea</taxon>
    </lineage>
</organism>
<feature type="active site" evidence="10">
    <location>
        <position position="290"/>
    </location>
</feature>
<feature type="active site" description="O-(3'-phospho-DNA)-tyrosine intermediate" evidence="10">
    <location>
        <position position="325"/>
    </location>
</feature>
<feature type="active site" evidence="10">
    <location>
        <position position="186"/>
    </location>
</feature>
<dbReference type="InterPro" id="IPR010998">
    <property type="entry name" value="Integrase_recombinase_N"/>
</dbReference>
<dbReference type="InterPro" id="IPR050090">
    <property type="entry name" value="Tyrosine_recombinase_XerCD"/>
</dbReference>
<dbReference type="RefSeq" id="WP_150562084.1">
    <property type="nucleotide sequence ID" value="NZ_CABPSL010000001.1"/>
</dbReference>
<dbReference type="EMBL" id="CABPSL010000001">
    <property type="protein sequence ID" value="VVD62871.1"/>
    <property type="molecule type" value="Genomic_DNA"/>
</dbReference>
<comment type="subunit">
    <text evidence="10">Forms a cyclic heterotetrameric complex composed of two molecules of XerC and two molecules of XerD.</text>
</comment>
<comment type="function">
    <text evidence="10">Site-specific tyrosine recombinase, which acts by catalyzing the cutting and rejoining of the recombining DNA molecules. The XerC-XerD complex is essential to convert dimers of the bacterial chromosome into monomers to permit their segregation at cell division. It also contributes to the segregational stability of plasmids.</text>
</comment>
<evidence type="ECO:0000256" key="5">
    <source>
        <dbReference type="ARBA" id="ARBA00022829"/>
    </source>
</evidence>
<comment type="similarity">
    <text evidence="2 10">Belongs to the 'phage' integrase family. XerC subfamily.</text>
</comment>
<dbReference type="PROSITE" id="PS51900">
    <property type="entry name" value="CB"/>
    <property type="match status" value="1"/>
</dbReference>
<evidence type="ECO:0000259" key="13">
    <source>
        <dbReference type="PROSITE" id="PS51898"/>
    </source>
</evidence>
<keyword evidence="6 10" id="KW-0229">DNA integration</keyword>
<name>A0A5E4RJ52_9BURK</name>
<dbReference type="InterPro" id="IPR011931">
    <property type="entry name" value="Recomb_XerC"/>
</dbReference>
<dbReference type="Proteomes" id="UP000384354">
    <property type="component" value="Unassembled WGS sequence"/>
</dbReference>
<dbReference type="InterPro" id="IPR011010">
    <property type="entry name" value="DNA_brk_join_enz"/>
</dbReference>
<dbReference type="Pfam" id="PF00589">
    <property type="entry name" value="Phage_integrase"/>
    <property type="match status" value="1"/>
</dbReference>
<evidence type="ECO:0000256" key="12">
    <source>
        <dbReference type="SAM" id="MobiDB-lite"/>
    </source>
</evidence>
<dbReference type="GO" id="GO:0005737">
    <property type="term" value="C:cytoplasm"/>
    <property type="evidence" value="ECO:0007669"/>
    <property type="project" value="UniProtKB-SubCell"/>
</dbReference>
<dbReference type="GO" id="GO:0051301">
    <property type="term" value="P:cell division"/>
    <property type="evidence" value="ECO:0007669"/>
    <property type="project" value="UniProtKB-UniRule"/>
</dbReference>
<evidence type="ECO:0000256" key="7">
    <source>
        <dbReference type="ARBA" id="ARBA00023125"/>
    </source>
</evidence>
<feature type="domain" description="Tyr recombinase" evidence="13">
    <location>
        <begin position="146"/>
        <end position="338"/>
    </location>
</feature>
<reference evidence="15 16" key="1">
    <citation type="submission" date="2019-08" db="EMBL/GenBank/DDBJ databases">
        <authorList>
            <person name="Peeters C."/>
        </authorList>
    </citation>
    <scope>NUCLEOTIDE SEQUENCE [LARGE SCALE GENOMIC DNA]</scope>
    <source>
        <strain evidence="15 16">LMG 31106</strain>
    </source>
</reference>
<evidence type="ECO:0000256" key="1">
    <source>
        <dbReference type="ARBA" id="ARBA00004496"/>
    </source>
</evidence>
<dbReference type="AlphaFoldDB" id="A0A5E4RJ52"/>
<gene>
    <name evidence="15" type="primary">xerC_1</name>
    <name evidence="10" type="synonym">xerC</name>
    <name evidence="15" type="ORF">PCE31106_00187</name>
</gene>
<dbReference type="Pfam" id="PF02899">
    <property type="entry name" value="Phage_int_SAM_1"/>
    <property type="match status" value="1"/>
</dbReference>
<dbReference type="InterPro" id="IPR002104">
    <property type="entry name" value="Integrase_catalytic"/>
</dbReference>
<dbReference type="HAMAP" id="MF_01808">
    <property type="entry name" value="Recomb_XerC_XerD"/>
    <property type="match status" value="1"/>
</dbReference>
<feature type="domain" description="Core-binding (CB)" evidence="14">
    <location>
        <begin position="42"/>
        <end position="125"/>
    </location>
</feature>
<keyword evidence="9 10" id="KW-0131">Cell cycle</keyword>
<dbReference type="PANTHER" id="PTHR30349">
    <property type="entry name" value="PHAGE INTEGRASE-RELATED"/>
    <property type="match status" value="1"/>
</dbReference>
<dbReference type="InterPro" id="IPR044068">
    <property type="entry name" value="CB"/>
</dbReference>
<evidence type="ECO:0000256" key="2">
    <source>
        <dbReference type="ARBA" id="ARBA00006657"/>
    </source>
</evidence>
<dbReference type="SUPFAM" id="SSF56349">
    <property type="entry name" value="DNA breaking-rejoining enzymes"/>
    <property type="match status" value="1"/>
</dbReference>
<dbReference type="Gene3D" id="1.10.150.130">
    <property type="match status" value="1"/>
</dbReference>